<evidence type="ECO:0000259" key="3">
    <source>
        <dbReference type="Pfam" id="PF13193"/>
    </source>
</evidence>
<dbReference type="Pfam" id="PF13193">
    <property type="entry name" value="AMP-binding_C"/>
    <property type="match status" value="1"/>
</dbReference>
<dbReference type="SUPFAM" id="SSF56801">
    <property type="entry name" value="Acetyl-CoA synthetase-like"/>
    <property type="match status" value="1"/>
</dbReference>
<accession>A0ABQ1P8J8</accession>
<gene>
    <name evidence="4" type="primary">lcfA</name>
    <name evidence="4" type="ORF">GCM10007216_25040</name>
</gene>
<keyword evidence="1" id="KW-1133">Transmembrane helix</keyword>
<reference evidence="5" key="1">
    <citation type="journal article" date="2019" name="Int. J. Syst. Evol. Microbiol.">
        <title>The Global Catalogue of Microorganisms (GCM) 10K type strain sequencing project: providing services to taxonomists for standard genome sequencing and annotation.</title>
        <authorList>
            <consortium name="The Broad Institute Genomics Platform"/>
            <consortium name="The Broad Institute Genome Sequencing Center for Infectious Disease"/>
            <person name="Wu L."/>
            <person name="Ma J."/>
        </authorList>
    </citation>
    <scope>NUCLEOTIDE SEQUENCE [LARGE SCALE GENOMIC DNA]</scope>
    <source>
        <strain evidence="5">CCM 7282</strain>
    </source>
</reference>
<feature type="domain" description="AMP-binding enzyme C-terminal" evidence="3">
    <location>
        <begin position="472"/>
        <end position="547"/>
    </location>
</feature>
<sequence length="571" mass="65243">MTQKFERPWHRHYPEEIPATLEYDKKALPLYLNEATERYPEKKALHFMGKELTYQEVFEETKKFAAYLQNLGLEKGDRIAIMLPNSPQSVIAYYGALMAGGIVVQTNPLYMERELEYQMNDSGAKIIICLDILYPKVSNVKGNTDLEHVIITGIKDYLPFPKNRIYPFIQKRQYKLVVKPEQTQDTHLWDHIMDVSDGIVQHVEINPEEDLALLQYTGGTTGYPKGVMLTHMNLVANTQMSMKWLYKCKQGEEIVLGVLPFFHVYGMTAVMNLSIMMGSKMVLLPKFDAGEVLKTIDKQKTTLFPGAPTIYIALLNHPSLKKYDLSSIEACISGSAPLPIEVQERFERITGGKLVEGYGLTETSPVTHSNFVWDRRINGSIGVPWPDTDAKILSIESEEEADYDEIGEIAVKGPQIMKGYWGRIEETEQVLDQKGWFRTGDLGYMNEEGYFYVVDRKKDMIIAGGFNIYPREVEEVLYEHEAVQEAVVVGVPDPYRGETVKAFIVKREDSSVTEEELDAFCRKHMAAYKVPRVYEFRMELPKTAVGKILRRTLIEEEKNKQTSASKEPIQP</sequence>
<dbReference type="InterPro" id="IPR025110">
    <property type="entry name" value="AMP-bd_C"/>
</dbReference>
<evidence type="ECO:0000313" key="5">
    <source>
        <dbReference type="Proteomes" id="UP000619534"/>
    </source>
</evidence>
<keyword evidence="4" id="KW-0436">Ligase</keyword>
<evidence type="ECO:0000259" key="2">
    <source>
        <dbReference type="Pfam" id="PF00501"/>
    </source>
</evidence>
<dbReference type="GO" id="GO:0016874">
    <property type="term" value="F:ligase activity"/>
    <property type="evidence" value="ECO:0007669"/>
    <property type="project" value="UniProtKB-KW"/>
</dbReference>
<dbReference type="Proteomes" id="UP000619534">
    <property type="component" value="Unassembled WGS sequence"/>
</dbReference>
<dbReference type="EMBL" id="BMCJ01000004">
    <property type="protein sequence ID" value="GGC93308.1"/>
    <property type="molecule type" value="Genomic_DNA"/>
</dbReference>
<keyword evidence="5" id="KW-1185">Reference proteome</keyword>
<feature type="domain" description="AMP-dependent synthetase/ligase" evidence="2">
    <location>
        <begin position="34"/>
        <end position="421"/>
    </location>
</feature>
<dbReference type="Pfam" id="PF00501">
    <property type="entry name" value="AMP-binding"/>
    <property type="match status" value="1"/>
</dbReference>
<dbReference type="RefSeq" id="WP_062447142.1">
    <property type="nucleotide sequence ID" value="NZ_BMCJ01000004.1"/>
</dbReference>
<comment type="caution">
    <text evidence="4">The sequence shown here is derived from an EMBL/GenBank/DDBJ whole genome shotgun (WGS) entry which is preliminary data.</text>
</comment>
<keyword evidence="1" id="KW-0472">Membrane</keyword>
<dbReference type="Gene3D" id="2.30.38.10">
    <property type="entry name" value="Luciferase, Domain 3"/>
    <property type="match status" value="1"/>
</dbReference>
<protein>
    <submittedName>
        <fullName evidence="4">Long-chain-fatty-acid--CoA ligase</fullName>
    </submittedName>
</protein>
<dbReference type="PANTHER" id="PTHR43767">
    <property type="entry name" value="LONG-CHAIN-FATTY-ACID--COA LIGASE"/>
    <property type="match status" value="1"/>
</dbReference>
<organism evidence="4 5">
    <name type="scientific">Thalassobacillus devorans</name>
    <dbReference type="NCBI Taxonomy" id="279813"/>
    <lineage>
        <taxon>Bacteria</taxon>
        <taxon>Bacillati</taxon>
        <taxon>Bacillota</taxon>
        <taxon>Bacilli</taxon>
        <taxon>Bacillales</taxon>
        <taxon>Bacillaceae</taxon>
        <taxon>Thalassobacillus</taxon>
    </lineage>
</organism>
<dbReference type="InterPro" id="IPR020845">
    <property type="entry name" value="AMP-binding_CS"/>
</dbReference>
<dbReference type="Gene3D" id="3.30.300.30">
    <property type="match status" value="1"/>
</dbReference>
<evidence type="ECO:0000313" key="4">
    <source>
        <dbReference type="EMBL" id="GGC93308.1"/>
    </source>
</evidence>
<dbReference type="PROSITE" id="PS00455">
    <property type="entry name" value="AMP_BINDING"/>
    <property type="match status" value="1"/>
</dbReference>
<feature type="transmembrane region" description="Helical" evidence="1">
    <location>
        <begin position="254"/>
        <end position="275"/>
    </location>
</feature>
<dbReference type="CDD" id="cd05936">
    <property type="entry name" value="FC-FACS_FadD_like"/>
    <property type="match status" value="1"/>
</dbReference>
<dbReference type="Gene3D" id="3.40.50.980">
    <property type="match status" value="2"/>
</dbReference>
<name>A0ABQ1P8J8_9BACI</name>
<dbReference type="InterPro" id="IPR000873">
    <property type="entry name" value="AMP-dep_synth/lig_dom"/>
</dbReference>
<dbReference type="InterPro" id="IPR050237">
    <property type="entry name" value="ATP-dep_AMP-bd_enzyme"/>
</dbReference>
<dbReference type="PANTHER" id="PTHR43767:SF9">
    <property type="entry name" value="LONG-CHAIN-FATTY-ACID--COA LIGASE"/>
    <property type="match status" value="1"/>
</dbReference>
<dbReference type="InterPro" id="IPR045851">
    <property type="entry name" value="AMP-bd_C_sf"/>
</dbReference>
<proteinExistence type="predicted"/>
<evidence type="ECO:0000256" key="1">
    <source>
        <dbReference type="SAM" id="Phobius"/>
    </source>
</evidence>
<keyword evidence="1" id="KW-0812">Transmembrane</keyword>